<dbReference type="PROSITE" id="PS51834">
    <property type="entry name" value="DENN_FLCN_SMCR8"/>
    <property type="match status" value="1"/>
</dbReference>
<sequence length="398" mass="45213">MIPSPLTSILYHNQIMDGILALGHFCETHGPCIILCTQRCKEEPQQFPHILTVPVCEACYSLDLKQAMVSKDNTTCYVTTRTPLQQDLALLLKQAAVRSLSCEETSSDGGTIYFGDNERGHVISHVFTIQDSLARGFQRKYCILMLMRDKIHLLNCWSFLTKHIREISKDLQDKSVKINNIEQTHISQRAVRQAQVSPVCTGRSLGQLTGEPAVFAHIHLWFTWLLSTETSVEKPFKPPEIPVELHGGNLREIYKNMPQEVFCKLCYCYLTGIKVESEDTKIESIFRKLLPKKFILPKTGDICKLLKPNNDSYILSWHGTLPNKLPTLMTLIENALKDENLPEAALESHLTSLVMQWHNIACVIGWAPNSNNTDLLKSMGVQKQDMPLLSYWMTQCKN</sequence>
<accession>A0A9N9MZB8</accession>
<protein>
    <recommendedName>
        <fullName evidence="1">UDENN FLCN/SMCR8-type domain-containing protein</fullName>
    </recommendedName>
</protein>
<evidence type="ECO:0000259" key="1">
    <source>
        <dbReference type="PROSITE" id="PS51834"/>
    </source>
</evidence>
<dbReference type="OrthoDB" id="5599713at2759"/>
<dbReference type="Pfam" id="PF11704">
    <property type="entry name" value="Folliculin"/>
    <property type="match status" value="1"/>
</dbReference>
<reference evidence="2" key="1">
    <citation type="submission" date="2022-01" db="EMBL/GenBank/DDBJ databases">
        <authorList>
            <person name="King R."/>
        </authorList>
    </citation>
    <scope>NUCLEOTIDE SEQUENCE</scope>
</reference>
<dbReference type="PANTHER" id="PTHR31441">
    <property type="entry name" value="FOLLICULIN FAMILY MEMBER"/>
    <property type="match status" value="1"/>
</dbReference>
<dbReference type="GO" id="GO:0005096">
    <property type="term" value="F:GTPase activator activity"/>
    <property type="evidence" value="ECO:0007669"/>
    <property type="project" value="InterPro"/>
</dbReference>
<keyword evidence="3" id="KW-1185">Reference proteome</keyword>
<dbReference type="AlphaFoldDB" id="A0A9N9MZB8"/>
<feature type="domain" description="UDENN FLCN/SMCR8-type" evidence="1">
    <location>
        <begin position="59"/>
        <end position="398"/>
    </location>
</feature>
<dbReference type="Proteomes" id="UP001152799">
    <property type="component" value="Chromosome 6"/>
</dbReference>
<name>A0A9N9MZB8_9CUCU</name>
<dbReference type="PANTHER" id="PTHR31441:SF2">
    <property type="entry name" value="FOLLICULIN"/>
    <property type="match status" value="1"/>
</dbReference>
<evidence type="ECO:0000313" key="3">
    <source>
        <dbReference type="Proteomes" id="UP001152799"/>
    </source>
</evidence>
<dbReference type="InterPro" id="IPR021713">
    <property type="entry name" value="Folliculin"/>
</dbReference>
<dbReference type="GO" id="GO:1904263">
    <property type="term" value="P:positive regulation of TORC1 signaling"/>
    <property type="evidence" value="ECO:0007669"/>
    <property type="project" value="TreeGrafter"/>
</dbReference>
<organism evidence="2 3">
    <name type="scientific">Ceutorhynchus assimilis</name>
    <name type="common">cabbage seed weevil</name>
    <dbReference type="NCBI Taxonomy" id="467358"/>
    <lineage>
        <taxon>Eukaryota</taxon>
        <taxon>Metazoa</taxon>
        <taxon>Ecdysozoa</taxon>
        <taxon>Arthropoda</taxon>
        <taxon>Hexapoda</taxon>
        <taxon>Insecta</taxon>
        <taxon>Pterygota</taxon>
        <taxon>Neoptera</taxon>
        <taxon>Endopterygota</taxon>
        <taxon>Coleoptera</taxon>
        <taxon>Polyphaga</taxon>
        <taxon>Cucujiformia</taxon>
        <taxon>Curculionidae</taxon>
        <taxon>Ceutorhynchinae</taxon>
        <taxon>Ceutorhynchus</taxon>
    </lineage>
</organism>
<dbReference type="InterPro" id="IPR037520">
    <property type="entry name" value="Folliculin/SMCR8_longin"/>
</dbReference>
<dbReference type="EMBL" id="OU892282">
    <property type="protein sequence ID" value="CAG9770641.1"/>
    <property type="molecule type" value="Genomic_DNA"/>
</dbReference>
<evidence type="ECO:0000313" key="2">
    <source>
        <dbReference type="EMBL" id="CAG9770641.1"/>
    </source>
</evidence>
<dbReference type="Gene3D" id="1.10.10.1730">
    <property type="entry name" value="Folliculin"/>
    <property type="match status" value="1"/>
</dbReference>
<dbReference type="InterPro" id="IPR044886">
    <property type="entry name" value="FLCN_DENN_C_sf"/>
</dbReference>
<proteinExistence type="predicted"/>
<dbReference type="GO" id="GO:0000122">
    <property type="term" value="P:negative regulation of transcription by RNA polymerase II"/>
    <property type="evidence" value="ECO:0007669"/>
    <property type="project" value="TreeGrafter"/>
</dbReference>
<dbReference type="GO" id="GO:0005829">
    <property type="term" value="C:cytosol"/>
    <property type="evidence" value="ECO:0007669"/>
    <property type="project" value="TreeGrafter"/>
</dbReference>
<dbReference type="InterPro" id="IPR037521">
    <property type="entry name" value="FLCN/SMCR8_DENN"/>
</dbReference>
<gene>
    <name evidence="2" type="ORF">CEUTPL_LOCUS11090</name>
</gene>